<gene>
    <name evidence="1" type="ORF">IT775_05575</name>
</gene>
<sequence length="263" mass="30379">MTDSIEFLEMHLTSEDRKKLGKEVTSAFLVLALAADEIMQLQHLWLMSMEPHPDHPAFRKVARARSHMLLRMLNLKVVEAVNAQGGFQKALGRRYNKKPLSEIKTSISEIWRRRTKQFTDSEYFVLAKYMRNHLGGHCPTSEVEKWLDNISSSSEERFLFHRTKANSVFPAVDDMVFGAFLNTQFVEAYGSGTPQEKFEGYLKWLAPAANHVVNAFHEMAGEIFIRLLNKARDNLVQYSCDEEFIADSAKMKLPLMYLRQDDR</sequence>
<dbReference type="Proteomes" id="UP001195941">
    <property type="component" value="Unassembled WGS sequence"/>
</dbReference>
<organism evidence="1 2">
    <name type="scientific">Thalassovita aquimarina</name>
    <dbReference type="NCBI Taxonomy" id="2785917"/>
    <lineage>
        <taxon>Bacteria</taxon>
        <taxon>Pseudomonadati</taxon>
        <taxon>Pseudomonadota</taxon>
        <taxon>Alphaproteobacteria</taxon>
        <taxon>Rhodobacterales</taxon>
        <taxon>Roseobacteraceae</taxon>
        <taxon>Thalassovita</taxon>
    </lineage>
</organism>
<comment type="caution">
    <text evidence="1">The sequence shown here is derived from an EMBL/GenBank/DDBJ whole genome shotgun (WGS) entry which is preliminary data.</text>
</comment>
<reference evidence="1 2" key="1">
    <citation type="journal article" date="2021" name="Arch. Microbiol.">
        <title>Thalassobius aquimarinus sp. nov., isolated from the Sea of Japan seashore.</title>
        <authorList>
            <person name="Kurilenko V.V."/>
            <person name="Romanenko L.A."/>
            <person name="Chernysheva N.Y."/>
            <person name="Velansky P.V."/>
            <person name="Tekutyeva L.A."/>
            <person name="Isaeva M.P."/>
            <person name="Mikhailov V.V."/>
        </authorList>
    </citation>
    <scope>NUCLEOTIDE SEQUENCE [LARGE SCALE GENOMIC DNA]</scope>
    <source>
        <strain evidence="1 2">KMM 8518</strain>
    </source>
</reference>
<keyword evidence="2" id="KW-1185">Reference proteome</keyword>
<evidence type="ECO:0000313" key="2">
    <source>
        <dbReference type="Proteomes" id="UP001195941"/>
    </source>
</evidence>
<evidence type="ECO:0000313" key="1">
    <source>
        <dbReference type="EMBL" id="MBR9650594.1"/>
    </source>
</evidence>
<proteinExistence type="predicted"/>
<dbReference type="RefSeq" id="WP_212700113.1">
    <property type="nucleotide sequence ID" value="NZ_JADMKU010000004.1"/>
</dbReference>
<dbReference type="EMBL" id="JADMKU010000004">
    <property type="protein sequence ID" value="MBR9650594.1"/>
    <property type="molecule type" value="Genomic_DNA"/>
</dbReference>
<name>A0ABS5HNV0_9RHOB</name>
<accession>A0ABS5HNV0</accession>
<protein>
    <submittedName>
        <fullName evidence="1">Uncharacterized protein</fullName>
    </submittedName>
</protein>